<evidence type="ECO:0000313" key="3">
    <source>
        <dbReference type="Proteomes" id="UP000251088"/>
    </source>
</evidence>
<feature type="chain" id="PRO_5015911191" evidence="1">
    <location>
        <begin position="24"/>
        <end position="69"/>
    </location>
</feature>
<organism evidence="2 3">
    <name type="scientific">Klebsiella pneumoniae</name>
    <dbReference type="NCBI Taxonomy" id="573"/>
    <lineage>
        <taxon>Bacteria</taxon>
        <taxon>Pseudomonadati</taxon>
        <taxon>Pseudomonadota</taxon>
        <taxon>Gammaproteobacteria</taxon>
        <taxon>Enterobacterales</taxon>
        <taxon>Enterobacteriaceae</taxon>
        <taxon>Klebsiella/Raoultella group</taxon>
        <taxon>Klebsiella</taxon>
        <taxon>Klebsiella pneumoniae complex</taxon>
    </lineage>
</organism>
<name>A0A2X3C7Z2_KLEPN</name>
<dbReference type="GO" id="GO:0016020">
    <property type="term" value="C:membrane"/>
    <property type="evidence" value="ECO:0007669"/>
    <property type="project" value="InterPro"/>
</dbReference>
<dbReference type="EMBL" id="UAWN01000007">
    <property type="protein sequence ID" value="SQC12992.1"/>
    <property type="molecule type" value="Genomic_DNA"/>
</dbReference>
<dbReference type="InterPro" id="IPR001036">
    <property type="entry name" value="Acrflvin-R"/>
</dbReference>
<dbReference type="AlphaFoldDB" id="A0A2X3C7Z2"/>
<protein>
    <submittedName>
        <fullName evidence="2">Multidrug transporter</fullName>
    </submittedName>
</protein>
<evidence type="ECO:0000313" key="2">
    <source>
        <dbReference type="EMBL" id="SQC12992.1"/>
    </source>
</evidence>
<reference evidence="2 3" key="1">
    <citation type="submission" date="2018-06" db="EMBL/GenBank/DDBJ databases">
        <authorList>
            <consortium name="Pathogen Informatics"/>
            <person name="Doyle S."/>
        </authorList>
    </citation>
    <scope>NUCLEOTIDE SEQUENCE [LARGE SCALE GENOMIC DNA]</scope>
    <source>
        <strain evidence="2 3">NCTC9128</strain>
    </source>
</reference>
<dbReference type="SUPFAM" id="SSF82693">
    <property type="entry name" value="Multidrug efflux transporter AcrB pore domain, PN1, PN2, PC1 and PC2 subdomains"/>
    <property type="match status" value="1"/>
</dbReference>
<dbReference type="Proteomes" id="UP000251088">
    <property type="component" value="Unassembled WGS sequence"/>
</dbReference>
<accession>A0A2X3C7Z2</accession>
<keyword evidence="1" id="KW-0732">Signal</keyword>
<proteinExistence type="predicted"/>
<dbReference type="Gene3D" id="3.30.70.1430">
    <property type="entry name" value="Multidrug efflux transporter AcrB pore domain"/>
    <property type="match status" value="1"/>
</dbReference>
<gene>
    <name evidence="2" type="primary">acrB_6</name>
    <name evidence="2" type="ORF">NCTC9128_01849</name>
</gene>
<feature type="signal peptide" evidence="1">
    <location>
        <begin position="1"/>
        <end position="23"/>
    </location>
</feature>
<sequence>MMMIYAALCLALFAGLSTLPSSFLPDEDQGYFMSSIQLPSDATMQRTLKVVDTFEEEIAHRQAVEKVTL</sequence>
<dbReference type="GO" id="GO:0022857">
    <property type="term" value="F:transmembrane transporter activity"/>
    <property type="evidence" value="ECO:0007669"/>
    <property type="project" value="InterPro"/>
</dbReference>
<dbReference type="Pfam" id="PF00873">
    <property type="entry name" value="ACR_tran"/>
    <property type="match status" value="1"/>
</dbReference>
<evidence type="ECO:0000256" key="1">
    <source>
        <dbReference type="SAM" id="SignalP"/>
    </source>
</evidence>
<dbReference type="Gene3D" id="1.20.1640.10">
    <property type="entry name" value="Multidrug efflux transporter AcrB transmembrane domain"/>
    <property type="match status" value="1"/>
</dbReference>